<evidence type="ECO:0000313" key="3">
    <source>
        <dbReference type="Proteomes" id="UP000193920"/>
    </source>
</evidence>
<organism evidence="2 3">
    <name type="scientific">Neocallimastix californiae</name>
    <dbReference type="NCBI Taxonomy" id="1754190"/>
    <lineage>
        <taxon>Eukaryota</taxon>
        <taxon>Fungi</taxon>
        <taxon>Fungi incertae sedis</taxon>
        <taxon>Chytridiomycota</taxon>
        <taxon>Chytridiomycota incertae sedis</taxon>
        <taxon>Neocallimastigomycetes</taxon>
        <taxon>Neocallimastigales</taxon>
        <taxon>Neocallimastigaceae</taxon>
        <taxon>Neocallimastix</taxon>
    </lineage>
</organism>
<protein>
    <submittedName>
        <fullName evidence="2">Uncharacterized protein</fullName>
    </submittedName>
</protein>
<accession>A0A1Y2BMW8</accession>
<comment type="caution">
    <text evidence="2">The sequence shown here is derived from an EMBL/GenBank/DDBJ whole genome shotgun (WGS) entry which is preliminary data.</text>
</comment>
<keyword evidence="3" id="KW-1185">Reference proteome</keyword>
<feature type="transmembrane region" description="Helical" evidence="1">
    <location>
        <begin position="98"/>
        <end position="121"/>
    </location>
</feature>
<dbReference type="Proteomes" id="UP000193920">
    <property type="component" value="Unassembled WGS sequence"/>
</dbReference>
<dbReference type="AlphaFoldDB" id="A0A1Y2BMW8"/>
<evidence type="ECO:0000313" key="2">
    <source>
        <dbReference type="EMBL" id="ORY36083.1"/>
    </source>
</evidence>
<reference evidence="2 3" key="1">
    <citation type="submission" date="2016-08" db="EMBL/GenBank/DDBJ databases">
        <title>A Parts List for Fungal Cellulosomes Revealed by Comparative Genomics.</title>
        <authorList>
            <consortium name="DOE Joint Genome Institute"/>
            <person name="Haitjema C.H."/>
            <person name="Gilmore S.P."/>
            <person name="Henske J.K."/>
            <person name="Solomon K.V."/>
            <person name="De Groot R."/>
            <person name="Kuo A."/>
            <person name="Mondo S.J."/>
            <person name="Salamov A.A."/>
            <person name="Labutti K."/>
            <person name="Zhao Z."/>
            <person name="Chiniquy J."/>
            <person name="Barry K."/>
            <person name="Brewer H.M."/>
            <person name="Purvine S.O."/>
            <person name="Wright A.T."/>
            <person name="Boxma B."/>
            <person name="Van Alen T."/>
            <person name="Hackstein J.H."/>
            <person name="Baker S.E."/>
            <person name="Grigoriev I.V."/>
            <person name="O'Malley M.A."/>
        </authorList>
    </citation>
    <scope>NUCLEOTIDE SEQUENCE [LARGE SCALE GENOMIC DNA]</scope>
    <source>
        <strain evidence="2 3">G1</strain>
    </source>
</reference>
<keyword evidence="1" id="KW-1133">Transmembrane helix</keyword>
<feature type="transmembrane region" description="Helical" evidence="1">
    <location>
        <begin position="6"/>
        <end position="28"/>
    </location>
</feature>
<dbReference type="EMBL" id="MCOG01000150">
    <property type="protein sequence ID" value="ORY36083.1"/>
    <property type="molecule type" value="Genomic_DNA"/>
</dbReference>
<proteinExistence type="predicted"/>
<sequence length="290" mass="34127">MKAELEFVYSVVIIMSILEVFINLIVIIPSSNKCYDTLKNVFNIFKYIPKKNLDEVIKNYDDQLKEIYDIYTCENIQLVTGDSNEKKKKKNSTKEIKYKFIIFSIGIGVLFIMPFLSIMTINTKIKADTNDDMESWSFFKEYLGKPGCVRPERLKFQCEKREYDSGSIEIHHVPLNNKENIYKIFQKSINHPFMQFHNKVIHDIAGHTLQYNEIGKKYLVKKTNDFLIYTLLLHAFGSFIIVLLFIIYITRKIKHQLHIMEALTNVIFSIPLTVYDSNNRLKNFIETGKF</sequence>
<gene>
    <name evidence="2" type="ORF">LY90DRAFT_511649</name>
</gene>
<keyword evidence="1" id="KW-0812">Transmembrane</keyword>
<feature type="transmembrane region" description="Helical" evidence="1">
    <location>
        <begin position="226"/>
        <end position="250"/>
    </location>
</feature>
<evidence type="ECO:0000256" key="1">
    <source>
        <dbReference type="SAM" id="Phobius"/>
    </source>
</evidence>
<keyword evidence="1" id="KW-0472">Membrane</keyword>
<name>A0A1Y2BMW8_9FUNG</name>